<protein>
    <recommendedName>
        <fullName evidence="4">Large ribosomal subunit protein uL29</fullName>
    </recommendedName>
</protein>
<dbReference type="GO" id="GO:0022625">
    <property type="term" value="C:cytosolic large ribosomal subunit"/>
    <property type="evidence" value="ECO:0007669"/>
    <property type="project" value="InterPro"/>
</dbReference>
<evidence type="ECO:0000313" key="5">
    <source>
        <dbReference type="EMBL" id="KAG5210213.1"/>
    </source>
</evidence>
<evidence type="ECO:0000256" key="4">
    <source>
        <dbReference type="ARBA" id="ARBA00035204"/>
    </source>
</evidence>
<dbReference type="GO" id="GO:0003729">
    <property type="term" value="F:mRNA binding"/>
    <property type="evidence" value="ECO:0007669"/>
    <property type="project" value="TreeGrafter"/>
</dbReference>
<dbReference type="AlphaFoldDB" id="A0A836A6Y6"/>
<dbReference type="InterPro" id="IPR036049">
    <property type="entry name" value="Ribosomal_uL29_sf"/>
</dbReference>
<evidence type="ECO:0000256" key="2">
    <source>
        <dbReference type="ARBA" id="ARBA00022980"/>
    </source>
</evidence>
<evidence type="ECO:0000256" key="1">
    <source>
        <dbReference type="ARBA" id="ARBA00009254"/>
    </source>
</evidence>
<dbReference type="GO" id="GO:0003735">
    <property type="term" value="F:structural constituent of ribosome"/>
    <property type="evidence" value="ECO:0007669"/>
    <property type="project" value="InterPro"/>
</dbReference>
<evidence type="ECO:0000313" key="6">
    <source>
        <dbReference type="Proteomes" id="UP000664991"/>
    </source>
</evidence>
<comment type="similarity">
    <text evidence="1">Belongs to the universal ribosomal protein uL29 family.</text>
</comment>
<comment type="caution">
    <text evidence="5">The sequence shown here is derived from an EMBL/GenBank/DDBJ whole genome shotgun (WGS) entry which is preliminary data.</text>
</comment>
<sequence>MDDLKVALSQLHVSELPGSTASKLSKTQLVCKSIAFVLTAINQTQKENLRKFYKGTKYKPLELQPKKICAMHCQLNMHEENWKATQQQRKEWL</sequence>
<dbReference type="InterPro" id="IPR045059">
    <property type="entry name" value="Ribosomal_uL29_euk"/>
</dbReference>
<evidence type="ECO:0000256" key="3">
    <source>
        <dbReference type="ARBA" id="ARBA00023274"/>
    </source>
</evidence>
<dbReference type="Gene3D" id="1.10.287.310">
    <property type="match status" value="1"/>
</dbReference>
<keyword evidence="3" id="KW-0687">Ribonucleoprotein</keyword>
<dbReference type="EMBL" id="JAEMGP010000004">
    <property type="protein sequence ID" value="KAG5210213.1"/>
    <property type="molecule type" value="Genomic_DNA"/>
</dbReference>
<dbReference type="Proteomes" id="UP000664991">
    <property type="component" value="Unassembled WGS sequence"/>
</dbReference>
<dbReference type="PANTHER" id="PTHR45722">
    <property type="entry name" value="60S RIBOSOMAL PROTEIN L35"/>
    <property type="match status" value="1"/>
</dbReference>
<dbReference type="GO" id="GO:0000463">
    <property type="term" value="P:maturation of LSU-rRNA from tricistronic rRNA transcript (SSU-rRNA, 5.8S rRNA, LSU-rRNA)"/>
    <property type="evidence" value="ECO:0007669"/>
    <property type="project" value="InterPro"/>
</dbReference>
<reference evidence="5 6" key="1">
    <citation type="submission" date="2020-12" db="EMBL/GenBank/DDBJ databases">
        <title>De novo assembly of Tibetan sheep genome.</title>
        <authorList>
            <person name="Li X."/>
        </authorList>
    </citation>
    <scope>NUCLEOTIDE SEQUENCE [LARGE SCALE GENOMIC DNA]</scope>
    <source>
        <tissue evidence="5">Heart</tissue>
    </source>
</reference>
<dbReference type="FunFam" id="1.10.287.310:FF:000002">
    <property type="entry name" value="60S ribosomal protein L35"/>
    <property type="match status" value="1"/>
</dbReference>
<name>A0A836A6Y6_SHEEP</name>
<gene>
    <name evidence="5" type="ORF">JEQ12_015407</name>
</gene>
<dbReference type="Gene3D" id="6.10.250.3450">
    <property type="match status" value="1"/>
</dbReference>
<organism evidence="5 6">
    <name type="scientific">Ovis aries</name>
    <name type="common">Sheep</name>
    <dbReference type="NCBI Taxonomy" id="9940"/>
    <lineage>
        <taxon>Eukaryota</taxon>
        <taxon>Metazoa</taxon>
        <taxon>Chordata</taxon>
        <taxon>Craniata</taxon>
        <taxon>Vertebrata</taxon>
        <taxon>Euteleostomi</taxon>
        <taxon>Mammalia</taxon>
        <taxon>Eutheria</taxon>
        <taxon>Laurasiatheria</taxon>
        <taxon>Artiodactyla</taxon>
        <taxon>Ruminantia</taxon>
        <taxon>Pecora</taxon>
        <taxon>Bovidae</taxon>
        <taxon>Caprinae</taxon>
        <taxon>Ovis</taxon>
    </lineage>
</organism>
<keyword evidence="2" id="KW-0689">Ribosomal protein</keyword>
<dbReference type="PANTHER" id="PTHR45722:SF2">
    <property type="entry name" value="LARGE RIBOSOMAL SUBUNIT PROTEIN UL29-RELATED"/>
    <property type="match status" value="1"/>
</dbReference>
<accession>A0A836A6Y6</accession>
<dbReference type="GO" id="GO:0006412">
    <property type="term" value="P:translation"/>
    <property type="evidence" value="ECO:0007669"/>
    <property type="project" value="InterPro"/>
</dbReference>
<proteinExistence type="inferred from homology"/>